<evidence type="ECO:0000313" key="8">
    <source>
        <dbReference type="Proteomes" id="UP000587760"/>
    </source>
</evidence>
<dbReference type="InterPro" id="IPR036156">
    <property type="entry name" value="Beta-gal/glucu_dom_sf"/>
</dbReference>
<dbReference type="Pfam" id="PF16355">
    <property type="entry name" value="DUF4982"/>
    <property type="match status" value="1"/>
</dbReference>
<dbReference type="Pfam" id="PF02836">
    <property type="entry name" value="Glyco_hydro_2_C"/>
    <property type="match status" value="1"/>
</dbReference>
<evidence type="ECO:0000256" key="2">
    <source>
        <dbReference type="ARBA" id="ARBA00022801"/>
    </source>
</evidence>
<dbReference type="SUPFAM" id="SSF49785">
    <property type="entry name" value="Galactose-binding domain-like"/>
    <property type="match status" value="1"/>
</dbReference>
<dbReference type="SUPFAM" id="SSF51445">
    <property type="entry name" value="(Trans)glycosidases"/>
    <property type="match status" value="1"/>
</dbReference>
<dbReference type="InterPro" id="IPR032311">
    <property type="entry name" value="DUF4982"/>
</dbReference>
<feature type="domain" description="Glycoside hydrolase family 2 catalytic" evidence="5">
    <location>
        <begin position="257"/>
        <end position="546"/>
    </location>
</feature>
<dbReference type="RefSeq" id="WP_184746715.1">
    <property type="nucleotide sequence ID" value="NZ_JACHGJ010000003.1"/>
</dbReference>
<comment type="similarity">
    <text evidence="1">Belongs to the glycosyl hydrolase 2 family.</text>
</comment>
<dbReference type="Gene3D" id="3.20.20.80">
    <property type="entry name" value="Glycosidases"/>
    <property type="match status" value="1"/>
</dbReference>
<keyword evidence="2 7" id="KW-0378">Hydrolase</keyword>
<dbReference type="Proteomes" id="UP000587760">
    <property type="component" value="Unassembled WGS sequence"/>
</dbReference>
<dbReference type="EC" id="3.2.1.23" evidence="7"/>
<dbReference type="PANTHER" id="PTHR42732">
    <property type="entry name" value="BETA-GALACTOSIDASE"/>
    <property type="match status" value="1"/>
</dbReference>
<dbReference type="PRINTS" id="PR00132">
    <property type="entry name" value="GLHYDRLASE2"/>
</dbReference>
<feature type="domain" description="DUF4982" evidence="6">
    <location>
        <begin position="565"/>
        <end position="617"/>
    </location>
</feature>
<evidence type="ECO:0000256" key="1">
    <source>
        <dbReference type="ARBA" id="ARBA00007401"/>
    </source>
</evidence>
<dbReference type="GO" id="GO:0005975">
    <property type="term" value="P:carbohydrate metabolic process"/>
    <property type="evidence" value="ECO:0007669"/>
    <property type="project" value="InterPro"/>
</dbReference>
<feature type="domain" description="Glycoside hydrolase family 2 immunoglobulin-like beta-sandwich" evidence="4">
    <location>
        <begin position="167"/>
        <end position="248"/>
    </location>
</feature>
<evidence type="ECO:0000313" key="7">
    <source>
        <dbReference type="EMBL" id="MBB6480462.1"/>
    </source>
</evidence>
<dbReference type="Pfam" id="PF00703">
    <property type="entry name" value="Glyco_hydro_2"/>
    <property type="match status" value="1"/>
</dbReference>
<dbReference type="InterPro" id="IPR006103">
    <property type="entry name" value="Glyco_hydro_2_cat"/>
</dbReference>
<dbReference type="SUPFAM" id="SSF49303">
    <property type="entry name" value="beta-Galactosidase/glucuronidase domain"/>
    <property type="match status" value="1"/>
</dbReference>
<dbReference type="InterPro" id="IPR017853">
    <property type="entry name" value="GH"/>
</dbReference>
<proteinExistence type="inferred from homology"/>
<dbReference type="AlphaFoldDB" id="A0A841RDK6"/>
<gene>
    <name evidence="7" type="ORF">HNR50_002125</name>
</gene>
<sequence>MKRININNTWTFNKENESPEIVTLPHTWNGLDGQNGGNNYYRGECSYKKSLSVSFEKGQKVYVEAEGANSIATVLVNGKKLGVHKGGYSTFRFEISEIVESDKPFDLEIRVDNAHYEDIYPLMADFTFMGGLYRDVNIVVVNPVHFSLEDCGSEGVYIHQDAVSEEVALLRVASEVSGSDDYEIQLRLVDHRGTVVAETSGKENEISLEVVSPRLWNGTVDPYMYTFEIDLLSHGKISDFRRIPLGLRSIAVDPARGFILNGEVVDLHGVSRHQDRKDMGWAQGPKEMEEDIAIIREMGANSIRLAHYQHNQYFYDLCDREGIIAWAEIPYISIHSSEDMTGANALSQMEELVKQNINHPSIAMWGVQNEITIGGTDEIIMNTVKKLNELTKRLDPNRPTAQAQVGQHPDDDPLNRATDMIGYNKYYGWYYDYTDAMGVWLDKFHSENPHIPLGITEYGCEAILKYHSDTPEKSDYTEEYQTFYHHEILKTFNARPWIWGTYVWNMFDFASDMRDEGGVQGMNNKGLVTHDRKTRKDSFYIYQSYWSDKEVLHIASKRYEKRVKGKTDITVITNKEDVELIVNGKSAGTVKSNENIARFSGVKLKKGENIVVARSGGLVDTAIFKGQAKPDESYVCSDGKSNPIGEVKNWFASDYSDDVPEMEFPEGRYSIKDKISHILKNPEGEAVLKKHMAPMFEHAMFAMIKNASLEKLAGMAPDMMSKGFIYQVNSELIQIEKN</sequence>
<dbReference type="InterPro" id="IPR013783">
    <property type="entry name" value="Ig-like_fold"/>
</dbReference>
<comment type="caution">
    <text evidence="7">The sequence shown here is derived from an EMBL/GenBank/DDBJ whole genome shotgun (WGS) entry which is preliminary data.</text>
</comment>
<dbReference type="Gene3D" id="2.60.40.10">
    <property type="entry name" value="Immunoglobulins"/>
    <property type="match status" value="2"/>
</dbReference>
<evidence type="ECO:0000259" key="4">
    <source>
        <dbReference type="Pfam" id="PF00703"/>
    </source>
</evidence>
<dbReference type="EMBL" id="JACHGJ010000003">
    <property type="protein sequence ID" value="MBB6480462.1"/>
    <property type="molecule type" value="Genomic_DNA"/>
</dbReference>
<keyword evidence="8" id="KW-1185">Reference proteome</keyword>
<keyword evidence="3 7" id="KW-0326">Glycosidase</keyword>
<dbReference type="InterPro" id="IPR008979">
    <property type="entry name" value="Galactose-bd-like_sf"/>
</dbReference>
<name>A0A841RDK6_9SPIO</name>
<evidence type="ECO:0000256" key="3">
    <source>
        <dbReference type="ARBA" id="ARBA00023295"/>
    </source>
</evidence>
<evidence type="ECO:0000259" key="5">
    <source>
        <dbReference type="Pfam" id="PF02836"/>
    </source>
</evidence>
<accession>A0A841RDK6</accession>
<evidence type="ECO:0000259" key="6">
    <source>
        <dbReference type="Pfam" id="PF16355"/>
    </source>
</evidence>
<dbReference type="InterPro" id="IPR006102">
    <property type="entry name" value="Ig-like_GH2"/>
</dbReference>
<dbReference type="InterPro" id="IPR051913">
    <property type="entry name" value="GH2_Domain-Containing"/>
</dbReference>
<protein>
    <submittedName>
        <fullName evidence="7">Beta-galactosidase</fullName>
        <ecNumber evidence="7">3.2.1.23</ecNumber>
    </submittedName>
</protein>
<dbReference type="Gene3D" id="2.60.120.260">
    <property type="entry name" value="Galactose-binding domain-like"/>
    <property type="match status" value="1"/>
</dbReference>
<dbReference type="InterPro" id="IPR006101">
    <property type="entry name" value="Glyco_hydro_2"/>
</dbReference>
<organism evidence="7 8">
    <name type="scientific">Spirochaeta isovalerica</name>
    <dbReference type="NCBI Taxonomy" id="150"/>
    <lineage>
        <taxon>Bacteria</taxon>
        <taxon>Pseudomonadati</taxon>
        <taxon>Spirochaetota</taxon>
        <taxon>Spirochaetia</taxon>
        <taxon>Spirochaetales</taxon>
        <taxon>Spirochaetaceae</taxon>
        <taxon>Spirochaeta</taxon>
    </lineage>
</organism>
<dbReference type="GO" id="GO:0004565">
    <property type="term" value="F:beta-galactosidase activity"/>
    <property type="evidence" value="ECO:0007669"/>
    <property type="project" value="UniProtKB-EC"/>
</dbReference>
<reference evidence="7 8" key="1">
    <citation type="submission" date="2020-08" db="EMBL/GenBank/DDBJ databases">
        <title>Genomic Encyclopedia of Type Strains, Phase IV (KMG-IV): sequencing the most valuable type-strain genomes for metagenomic binning, comparative biology and taxonomic classification.</title>
        <authorList>
            <person name="Goeker M."/>
        </authorList>
    </citation>
    <scope>NUCLEOTIDE SEQUENCE [LARGE SCALE GENOMIC DNA]</scope>
    <source>
        <strain evidence="7 8">DSM 2461</strain>
    </source>
</reference>
<dbReference type="PANTHER" id="PTHR42732:SF1">
    <property type="entry name" value="BETA-MANNOSIDASE"/>
    <property type="match status" value="1"/>
</dbReference>